<protein>
    <submittedName>
        <fullName evidence="2">Uncharacterized protein</fullName>
    </submittedName>
</protein>
<evidence type="ECO:0000256" key="1">
    <source>
        <dbReference type="SAM" id="MobiDB-lite"/>
    </source>
</evidence>
<feature type="region of interest" description="Disordered" evidence="1">
    <location>
        <begin position="20"/>
        <end position="45"/>
    </location>
</feature>
<dbReference type="Proteomes" id="UP000026962">
    <property type="component" value="Chromosome 5"/>
</dbReference>
<dbReference type="HOGENOM" id="CLU_2744388_0_0_1"/>
<keyword evidence="3" id="KW-1185">Reference proteome</keyword>
<organism evidence="2">
    <name type="scientific">Oryza punctata</name>
    <name type="common">Red rice</name>
    <dbReference type="NCBI Taxonomy" id="4537"/>
    <lineage>
        <taxon>Eukaryota</taxon>
        <taxon>Viridiplantae</taxon>
        <taxon>Streptophyta</taxon>
        <taxon>Embryophyta</taxon>
        <taxon>Tracheophyta</taxon>
        <taxon>Spermatophyta</taxon>
        <taxon>Magnoliopsida</taxon>
        <taxon>Liliopsida</taxon>
        <taxon>Poales</taxon>
        <taxon>Poaceae</taxon>
        <taxon>BOP clade</taxon>
        <taxon>Oryzoideae</taxon>
        <taxon>Oryzeae</taxon>
        <taxon>Oryzinae</taxon>
        <taxon>Oryza</taxon>
    </lineage>
</organism>
<dbReference type="EnsemblPlants" id="OPUNC05G24370.2">
    <property type="protein sequence ID" value="OPUNC05G24370.2"/>
    <property type="gene ID" value="OPUNC05G24370"/>
</dbReference>
<proteinExistence type="predicted"/>
<reference evidence="2" key="1">
    <citation type="submission" date="2015-04" db="UniProtKB">
        <authorList>
            <consortium name="EnsemblPlants"/>
        </authorList>
    </citation>
    <scope>IDENTIFICATION</scope>
</reference>
<accession>A0A0E0L631</accession>
<name>A0A0E0L631_ORYPU</name>
<dbReference type="Gramene" id="OPUNC05G24370.2">
    <property type="protein sequence ID" value="OPUNC05G24370.2"/>
    <property type="gene ID" value="OPUNC05G24370"/>
</dbReference>
<sequence>MKRWPHASRNYRLQGSVRSLPTSTTIPHRDALGFGGPVLNPRRRRAPSSLPAAARLALPGNSKQRDARINI</sequence>
<evidence type="ECO:0000313" key="2">
    <source>
        <dbReference type="EnsemblPlants" id="OPUNC05G24370.2"/>
    </source>
</evidence>
<reference evidence="2" key="2">
    <citation type="submission" date="2018-05" db="EMBL/GenBank/DDBJ databases">
        <title>OpunRS2 (Oryza punctata Reference Sequence Version 2).</title>
        <authorList>
            <person name="Zhang J."/>
            <person name="Kudrna D."/>
            <person name="Lee S."/>
            <person name="Talag J."/>
            <person name="Welchert J."/>
            <person name="Wing R.A."/>
        </authorList>
    </citation>
    <scope>NUCLEOTIDE SEQUENCE [LARGE SCALE GENOMIC DNA]</scope>
</reference>
<evidence type="ECO:0000313" key="3">
    <source>
        <dbReference type="Proteomes" id="UP000026962"/>
    </source>
</evidence>
<dbReference type="AlphaFoldDB" id="A0A0E0L631"/>